<evidence type="ECO:0000259" key="12">
    <source>
        <dbReference type="Pfam" id="PF08543"/>
    </source>
</evidence>
<dbReference type="EMBL" id="JAYJLD010000012">
    <property type="protein sequence ID" value="MEB3101976.1"/>
    <property type="molecule type" value="Genomic_DNA"/>
</dbReference>
<dbReference type="EC" id="2.7.4.7" evidence="6"/>
<gene>
    <name evidence="13" type="primary">thiD</name>
    <name evidence="13" type="ORF">VF724_09905</name>
</gene>
<dbReference type="InterPro" id="IPR013749">
    <property type="entry name" value="PM/HMP-P_kinase-1"/>
</dbReference>
<evidence type="ECO:0000256" key="6">
    <source>
        <dbReference type="ARBA" id="ARBA00012963"/>
    </source>
</evidence>
<proteinExistence type="inferred from homology"/>
<evidence type="ECO:0000256" key="9">
    <source>
        <dbReference type="ARBA" id="ARBA00037917"/>
    </source>
</evidence>
<dbReference type="GO" id="GO:0008972">
    <property type="term" value="F:phosphomethylpyrimidine kinase activity"/>
    <property type="evidence" value="ECO:0007669"/>
    <property type="project" value="UniProtKB-EC"/>
</dbReference>
<evidence type="ECO:0000256" key="7">
    <source>
        <dbReference type="ARBA" id="ARBA00019161"/>
    </source>
</evidence>
<comment type="pathway">
    <text evidence="9">Cofactor biosynthesis; thiamine diphosphate biosynthesis; 4-amino-2-methyl-5-diphosphomethylpyrimidine from 5-amino-1-(5-phospho-D-ribosyl)imidazole: step 2/3.</text>
</comment>
<protein>
    <recommendedName>
        <fullName evidence="7">Hydroxymethylpyrimidine/phosphomethylpyrimidine kinase</fullName>
        <ecNumber evidence="5">2.7.1.49</ecNumber>
        <ecNumber evidence="6">2.7.4.7</ecNumber>
    </recommendedName>
    <alternativeName>
        <fullName evidence="10">Hydroxymethylpyrimidine kinase</fullName>
    </alternativeName>
    <alternativeName>
        <fullName evidence="11">Hydroxymethylpyrimidine phosphate kinase</fullName>
    </alternativeName>
</protein>
<dbReference type="Proteomes" id="UP001310386">
    <property type="component" value="Unassembled WGS sequence"/>
</dbReference>
<evidence type="ECO:0000256" key="8">
    <source>
        <dbReference type="ARBA" id="ARBA00022977"/>
    </source>
</evidence>
<dbReference type="InterPro" id="IPR004399">
    <property type="entry name" value="HMP/HMP-P_kinase_dom"/>
</dbReference>
<evidence type="ECO:0000313" key="14">
    <source>
        <dbReference type="Proteomes" id="UP001310386"/>
    </source>
</evidence>
<organism evidence="13 14">
    <name type="scientific">Ferviditalea candida</name>
    <dbReference type="NCBI Taxonomy" id="3108399"/>
    <lineage>
        <taxon>Bacteria</taxon>
        <taxon>Bacillati</taxon>
        <taxon>Bacillota</taxon>
        <taxon>Bacilli</taxon>
        <taxon>Bacillales</taxon>
        <taxon>Paenibacillaceae</taxon>
        <taxon>Ferviditalea</taxon>
    </lineage>
</organism>
<dbReference type="EC" id="2.7.1.49" evidence="5"/>
<name>A0ABU5ZL04_9BACL</name>
<evidence type="ECO:0000256" key="5">
    <source>
        <dbReference type="ARBA" id="ARBA00012135"/>
    </source>
</evidence>
<keyword evidence="8" id="KW-0784">Thiamine biosynthesis</keyword>
<evidence type="ECO:0000313" key="13">
    <source>
        <dbReference type="EMBL" id="MEB3101976.1"/>
    </source>
</evidence>
<evidence type="ECO:0000256" key="3">
    <source>
        <dbReference type="ARBA" id="ARBA00004769"/>
    </source>
</evidence>
<keyword evidence="14" id="KW-1185">Reference proteome</keyword>
<comment type="similarity">
    <text evidence="4">Belongs to the ThiD family.</text>
</comment>
<reference evidence="13" key="1">
    <citation type="submission" date="2023-12" db="EMBL/GenBank/DDBJ databases">
        <title>Fervidustalea candida gen. nov., sp. nov., a novel member of the family Paenibacillaceae isolated from a geothermal area.</title>
        <authorList>
            <person name="Li W.-J."/>
            <person name="Jiao J.-Y."/>
            <person name="Chen Y."/>
        </authorList>
    </citation>
    <scope>NUCLEOTIDE SEQUENCE</scope>
    <source>
        <strain evidence="13">SYSU GA230002</strain>
    </source>
</reference>
<dbReference type="NCBIfam" id="TIGR00097">
    <property type="entry name" value="HMP-P_kinase"/>
    <property type="match status" value="1"/>
</dbReference>
<evidence type="ECO:0000256" key="2">
    <source>
        <dbReference type="ARBA" id="ARBA00000565"/>
    </source>
</evidence>
<comment type="catalytic activity">
    <reaction evidence="1">
        <text>4-amino-5-hydroxymethyl-2-methylpyrimidine + ATP = 4-amino-2-methyl-5-(phosphooxymethyl)pyrimidine + ADP + H(+)</text>
        <dbReference type="Rhea" id="RHEA:23096"/>
        <dbReference type="ChEBI" id="CHEBI:15378"/>
        <dbReference type="ChEBI" id="CHEBI:16892"/>
        <dbReference type="ChEBI" id="CHEBI:30616"/>
        <dbReference type="ChEBI" id="CHEBI:58354"/>
        <dbReference type="ChEBI" id="CHEBI:456216"/>
        <dbReference type="EC" id="2.7.1.49"/>
    </reaction>
</comment>
<dbReference type="GO" id="GO:0008902">
    <property type="term" value="F:hydroxymethylpyrimidine kinase activity"/>
    <property type="evidence" value="ECO:0007669"/>
    <property type="project" value="UniProtKB-EC"/>
</dbReference>
<comment type="pathway">
    <text evidence="3">Cofactor biosynthesis; thiamine diphosphate biosynthesis; 4-amino-2-methyl-5-diphosphomethylpyrimidine from 5-amino-1-(5-phospho-D-ribosyl)imidazole: step 3/3.</text>
</comment>
<comment type="caution">
    <text evidence="13">The sequence shown here is derived from an EMBL/GenBank/DDBJ whole genome shotgun (WGS) entry which is preliminary data.</text>
</comment>
<dbReference type="SUPFAM" id="SSF53613">
    <property type="entry name" value="Ribokinase-like"/>
    <property type="match status" value="1"/>
</dbReference>
<evidence type="ECO:0000256" key="10">
    <source>
        <dbReference type="ARBA" id="ARBA00042102"/>
    </source>
</evidence>
<keyword evidence="13" id="KW-0808">Transferase</keyword>
<dbReference type="InterPro" id="IPR029056">
    <property type="entry name" value="Ribokinase-like"/>
</dbReference>
<dbReference type="RefSeq" id="WP_371754096.1">
    <property type="nucleotide sequence ID" value="NZ_JAYJLD010000012.1"/>
</dbReference>
<feature type="domain" description="Pyridoxamine kinase/Phosphomethylpyrimidine kinase" evidence="12">
    <location>
        <begin position="13"/>
        <end position="258"/>
    </location>
</feature>
<accession>A0ABU5ZL04</accession>
<evidence type="ECO:0000256" key="4">
    <source>
        <dbReference type="ARBA" id="ARBA00009879"/>
    </source>
</evidence>
<dbReference type="Pfam" id="PF08543">
    <property type="entry name" value="Phos_pyr_kin"/>
    <property type="match status" value="1"/>
</dbReference>
<dbReference type="CDD" id="cd01169">
    <property type="entry name" value="HMPP_kinase"/>
    <property type="match status" value="1"/>
</dbReference>
<sequence length="283" mass="29954">MSIRKALTIAGSDSGGGAGIQADLKTFQELGVYGMSVITAVTAQNTLGVQAVYPLGAEAVIRQMDSIAADLAPDAVKTGMLVDRELMETTAEQIRKHGWRNLVVDPVMSAKGGVLLLHKEAVEAMKLRLLPLAEVVTPNIPEAEILSGLPIVSEEQRKEAARKIHACGSKYVVIKGGHGNEPDLATDLIYDGERFTELSGRRVATRHSHGTGCTFAAAIAAGLAQGIGVLQAVQTAKQFIQAALEEELGIGGGHGPTNHWAFRRRLLKNPPGADSGREGGIWK</sequence>
<dbReference type="PANTHER" id="PTHR20858:SF17">
    <property type="entry name" value="HYDROXYMETHYLPYRIMIDINE_PHOSPHOMETHYLPYRIMIDINE KINASE THI20-RELATED"/>
    <property type="match status" value="1"/>
</dbReference>
<evidence type="ECO:0000256" key="1">
    <source>
        <dbReference type="ARBA" id="ARBA00000151"/>
    </source>
</evidence>
<evidence type="ECO:0000256" key="11">
    <source>
        <dbReference type="ARBA" id="ARBA00043176"/>
    </source>
</evidence>
<dbReference type="Gene3D" id="3.40.1190.20">
    <property type="match status" value="1"/>
</dbReference>
<dbReference type="PANTHER" id="PTHR20858">
    <property type="entry name" value="PHOSPHOMETHYLPYRIMIDINE KINASE"/>
    <property type="match status" value="1"/>
</dbReference>
<keyword evidence="13" id="KW-0418">Kinase</keyword>
<comment type="catalytic activity">
    <reaction evidence="2">
        <text>4-amino-2-methyl-5-(phosphooxymethyl)pyrimidine + ATP = 4-amino-2-methyl-5-(diphosphooxymethyl)pyrimidine + ADP</text>
        <dbReference type="Rhea" id="RHEA:19893"/>
        <dbReference type="ChEBI" id="CHEBI:30616"/>
        <dbReference type="ChEBI" id="CHEBI:57841"/>
        <dbReference type="ChEBI" id="CHEBI:58354"/>
        <dbReference type="ChEBI" id="CHEBI:456216"/>
        <dbReference type="EC" id="2.7.4.7"/>
    </reaction>
</comment>